<evidence type="ECO:0000313" key="1">
    <source>
        <dbReference type="EMBL" id="MBK5143158.1"/>
    </source>
</evidence>
<gene>
    <name evidence="1" type="ORF">I2494_05425</name>
</gene>
<sequence>MCHLAVSSTDVATNMANVSLFVTSNKEQRRYDDCESSIRWPQGHQLSLIGYFRTS</sequence>
<dbReference type="EMBL" id="JADRCR010000002">
    <property type="protein sequence ID" value="MBK5143158.1"/>
    <property type="molecule type" value="Genomic_DNA"/>
</dbReference>
<evidence type="ECO:0000313" key="2">
    <source>
        <dbReference type="Proteomes" id="UP001296921"/>
    </source>
</evidence>
<reference evidence="1 2" key="1">
    <citation type="submission" date="2020-11" db="EMBL/GenBank/DDBJ databases">
        <title>Insectihabitans protaetiae gen. nov. sp. nov. and Insectihabitans allomyrinae sp. nov., isolated from larvae of Protaetia brevitarsis seulensis and Allomyrina dichotoma, respectively.</title>
        <authorList>
            <person name="Lee S.D."/>
            <person name="Byeon Y.-S."/>
            <person name="Kim S.-M."/>
            <person name="Yang H.L."/>
            <person name="Kim I.S."/>
        </authorList>
    </citation>
    <scope>NUCLEOTIDE SEQUENCE [LARGE SCALE GENOMIC DNA]</scope>
    <source>
        <strain evidence="1 2">BWR-B9</strain>
    </source>
</reference>
<comment type="caution">
    <text evidence="1">The sequence shown here is derived from an EMBL/GenBank/DDBJ whole genome shotgun (WGS) entry which is preliminary data.</text>
</comment>
<name>A0ABS1IN36_9GAMM</name>
<dbReference type="RefSeq" id="WP_218466088.1">
    <property type="nucleotide sequence ID" value="NZ_JADRCR010000002.1"/>
</dbReference>
<proteinExistence type="predicted"/>
<accession>A0ABS1IN36</accession>
<protein>
    <submittedName>
        <fullName evidence="1">Uncharacterized protein</fullName>
    </submittedName>
</protein>
<keyword evidence="2" id="KW-1185">Reference proteome</keyword>
<dbReference type="Proteomes" id="UP001296921">
    <property type="component" value="Unassembled WGS sequence"/>
</dbReference>
<organism evidence="1 2">
    <name type="scientific">Limnobaculum allomyrinae</name>
    <dbReference type="NCBI Taxonomy" id="2791986"/>
    <lineage>
        <taxon>Bacteria</taxon>
        <taxon>Pseudomonadati</taxon>
        <taxon>Pseudomonadota</taxon>
        <taxon>Gammaproteobacteria</taxon>
        <taxon>Enterobacterales</taxon>
        <taxon>Budviciaceae</taxon>
        <taxon>Limnobaculum</taxon>
    </lineage>
</organism>